<sequence>MALSKNELIEEKRYLDCASSVISQKLDDLGKEISVKQEELTEFRKVLWEDKGSIDKVEMTTGLMSSEFEAGFMLMKMDYYKKLLKLKYSPYFGRIDFKEKDTDKIYKVYIGLAGVEKDLNYIIYDWRSPIAGMFYDYGIGSCKYESPDGDILGSILLRRQYKIENNKIIRAFDSDLNVVDEMLQEVLDENSSDKMKNIVNTIQKEQNEIIRNVHDKNLIVQGIAGSGKTSVALHRIAFLLYKIKNLKSANVVIFSPNNVFSEYISDVLPELGEDNTSETTFKDFAQSFIKEFKETESFTTFIERYYTKKDDDVSFTTFKLSDEMIDVIENYVKEIENNIKITSDIEIKTDTIDKEYLNYILKERFNRLPLFSRIEKMAEHLCDKYGLSYGKNKKSFIKLIKDNLNIKPNYVKIYKDLYLSNSFKEKYCGVKEIKLNKKIINYDDSLCFIYLKGLLTGFPYSNLIKQVVIDEAQDYNMVQYKIICNIFKRASFTILGDVNQTINPYYKYDTLSKIGDILNDKSKYVELNKTYRSSPNIISYANKVLNLKHVSAIRNSNNIPVQYRGDISYLKNDVNNLKKKYKSVAIITKDEEESIKIYNYLKDDVKDISLMKDSSLDFNKNLVVVPSYLSKGLEFDSVISYTDMNNKYTKDERYLFYVVVTRSQHELIIYNAPFTI</sequence>
<proteinExistence type="predicted"/>
<organism evidence="7 8">
    <name type="scientific">Candidatus Aphodocola excrementigallinarum</name>
    <dbReference type="NCBI Taxonomy" id="2840670"/>
    <lineage>
        <taxon>Bacteria</taxon>
        <taxon>Bacillati</taxon>
        <taxon>Bacillota</taxon>
        <taxon>Bacilli</taxon>
        <taxon>Candidatus Aphodocola</taxon>
    </lineage>
</organism>
<dbReference type="GO" id="GO:0003677">
    <property type="term" value="F:DNA binding"/>
    <property type="evidence" value="ECO:0007669"/>
    <property type="project" value="InterPro"/>
</dbReference>
<protein>
    <submittedName>
        <fullName evidence="7">AAA family ATPase</fullName>
    </submittedName>
</protein>
<dbReference type="InterPro" id="IPR027417">
    <property type="entry name" value="P-loop_NTPase"/>
</dbReference>
<feature type="domain" description="UvrD-like helicase ATP-binding" evidence="6">
    <location>
        <begin position="201"/>
        <end position="534"/>
    </location>
</feature>
<dbReference type="PANTHER" id="PTHR11070:SF17">
    <property type="entry name" value="DNA HELICASE IV"/>
    <property type="match status" value="1"/>
</dbReference>
<comment type="caution">
    <text evidence="7">The sequence shown here is derived from an EMBL/GenBank/DDBJ whole genome shotgun (WGS) entry which is preliminary data.</text>
</comment>
<dbReference type="GO" id="GO:0005524">
    <property type="term" value="F:ATP binding"/>
    <property type="evidence" value="ECO:0007669"/>
    <property type="project" value="UniProtKB-UniRule"/>
</dbReference>
<dbReference type="PANTHER" id="PTHR11070">
    <property type="entry name" value="UVRD / RECB / PCRA DNA HELICASE FAMILY MEMBER"/>
    <property type="match status" value="1"/>
</dbReference>
<evidence type="ECO:0000313" key="7">
    <source>
        <dbReference type="EMBL" id="HIU40482.1"/>
    </source>
</evidence>
<dbReference type="GO" id="GO:0000725">
    <property type="term" value="P:recombinational repair"/>
    <property type="evidence" value="ECO:0007669"/>
    <property type="project" value="TreeGrafter"/>
</dbReference>
<reference evidence="7" key="2">
    <citation type="journal article" date="2021" name="PeerJ">
        <title>Extensive microbial diversity within the chicken gut microbiome revealed by metagenomics and culture.</title>
        <authorList>
            <person name="Gilroy R."/>
            <person name="Ravi A."/>
            <person name="Getino M."/>
            <person name="Pursley I."/>
            <person name="Horton D.L."/>
            <person name="Alikhan N.F."/>
            <person name="Baker D."/>
            <person name="Gharbi K."/>
            <person name="Hall N."/>
            <person name="Watson M."/>
            <person name="Adriaenssens E.M."/>
            <person name="Foster-Nyarko E."/>
            <person name="Jarju S."/>
            <person name="Secka A."/>
            <person name="Antonio M."/>
            <person name="Oren A."/>
            <person name="Chaudhuri R.R."/>
            <person name="La Ragione R."/>
            <person name="Hildebrand F."/>
            <person name="Pallen M.J."/>
        </authorList>
    </citation>
    <scope>NUCLEOTIDE SEQUENCE</scope>
    <source>
        <strain evidence="7">CHK193-30670</strain>
    </source>
</reference>
<evidence type="ECO:0000259" key="6">
    <source>
        <dbReference type="PROSITE" id="PS51198"/>
    </source>
</evidence>
<dbReference type="SUPFAM" id="SSF52540">
    <property type="entry name" value="P-loop containing nucleoside triphosphate hydrolases"/>
    <property type="match status" value="1"/>
</dbReference>
<keyword evidence="2 5" id="KW-0378">Hydrolase</keyword>
<dbReference type="AlphaFoldDB" id="A0A9D1LJ24"/>
<reference evidence="7" key="1">
    <citation type="submission" date="2020-10" db="EMBL/GenBank/DDBJ databases">
        <authorList>
            <person name="Gilroy R."/>
        </authorList>
    </citation>
    <scope>NUCLEOTIDE SEQUENCE</scope>
    <source>
        <strain evidence="7">CHK193-30670</strain>
    </source>
</reference>
<keyword evidence="1 5" id="KW-0547">Nucleotide-binding</keyword>
<feature type="binding site" evidence="5">
    <location>
        <begin position="222"/>
        <end position="229"/>
    </location>
    <ligand>
        <name>ATP</name>
        <dbReference type="ChEBI" id="CHEBI:30616"/>
    </ligand>
</feature>
<dbReference type="GO" id="GO:0005829">
    <property type="term" value="C:cytosol"/>
    <property type="evidence" value="ECO:0007669"/>
    <property type="project" value="TreeGrafter"/>
</dbReference>
<dbReference type="InterPro" id="IPR000212">
    <property type="entry name" value="DNA_helicase_UvrD/REP"/>
</dbReference>
<keyword evidence="3 5" id="KW-0347">Helicase</keyword>
<evidence type="ECO:0000313" key="8">
    <source>
        <dbReference type="Proteomes" id="UP000824074"/>
    </source>
</evidence>
<dbReference type="Proteomes" id="UP000824074">
    <property type="component" value="Unassembled WGS sequence"/>
</dbReference>
<dbReference type="Gene3D" id="3.40.50.300">
    <property type="entry name" value="P-loop containing nucleotide triphosphate hydrolases"/>
    <property type="match status" value="2"/>
</dbReference>
<name>A0A9D1LJ24_9FIRM</name>
<dbReference type="GO" id="GO:0016787">
    <property type="term" value="F:hydrolase activity"/>
    <property type="evidence" value="ECO:0007669"/>
    <property type="project" value="UniProtKB-UniRule"/>
</dbReference>
<keyword evidence="4 5" id="KW-0067">ATP-binding</keyword>
<evidence type="ECO:0000256" key="4">
    <source>
        <dbReference type="ARBA" id="ARBA00022840"/>
    </source>
</evidence>
<dbReference type="EMBL" id="DVMT01000041">
    <property type="protein sequence ID" value="HIU40482.1"/>
    <property type="molecule type" value="Genomic_DNA"/>
</dbReference>
<dbReference type="Pfam" id="PF00580">
    <property type="entry name" value="UvrD-helicase"/>
    <property type="match status" value="1"/>
</dbReference>
<evidence type="ECO:0000256" key="1">
    <source>
        <dbReference type="ARBA" id="ARBA00022741"/>
    </source>
</evidence>
<dbReference type="GO" id="GO:0043138">
    <property type="term" value="F:3'-5' DNA helicase activity"/>
    <property type="evidence" value="ECO:0007669"/>
    <property type="project" value="TreeGrafter"/>
</dbReference>
<dbReference type="InterPro" id="IPR014016">
    <property type="entry name" value="UvrD-like_ATP-bd"/>
</dbReference>
<dbReference type="PROSITE" id="PS51198">
    <property type="entry name" value="UVRD_HELICASE_ATP_BIND"/>
    <property type="match status" value="1"/>
</dbReference>
<evidence type="ECO:0000256" key="5">
    <source>
        <dbReference type="PROSITE-ProRule" id="PRU00560"/>
    </source>
</evidence>
<evidence type="ECO:0000256" key="2">
    <source>
        <dbReference type="ARBA" id="ARBA00022801"/>
    </source>
</evidence>
<accession>A0A9D1LJ24</accession>
<evidence type="ECO:0000256" key="3">
    <source>
        <dbReference type="ARBA" id="ARBA00022806"/>
    </source>
</evidence>
<gene>
    <name evidence="7" type="ORF">IAB68_04200</name>
</gene>